<feature type="repeat" description="WD" evidence="1">
    <location>
        <begin position="202"/>
        <end position="216"/>
    </location>
</feature>
<dbReference type="GO" id="GO:2000694">
    <property type="term" value="P:regulation of phragmoplast microtubule organization"/>
    <property type="evidence" value="ECO:0007669"/>
    <property type="project" value="TreeGrafter"/>
</dbReference>
<dbReference type="PANTHER" id="PTHR45096">
    <property type="entry name" value="PROTEIN NEDD1"/>
    <property type="match status" value="1"/>
</dbReference>
<dbReference type="InterPro" id="IPR015943">
    <property type="entry name" value="WD40/YVTN_repeat-like_dom_sf"/>
</dbReference>
<dbReference type="PANTHER" id="PTHR45096:SF1">
    <property type="entry name" value="PROTEIN NEDD1"/>
    <property type="match status" value="1"/>
</dbReference>
<dbReference type="PROSITE" id="PS50082">
    <property type="entry name" value="WD_REPEATS_2"/>
    <property type="match status" value="1"/>
</dbReference>
<proteinExistence type="predicted"/>
<dbReference type="SUPFAM" id="SSF50978">
    <property type="entry name" value="WD40 repeat-like"/>
    <property type="match status" value="1"/>
</dbReference>
<dbReference type="GO" id="GO:0000919">
    <property type="term" value="P:cell plate assembly"/>
    <property type="evidence" value="ECO:0007669"/>
    <property type="project" value="TreeGrafter"/>
</dbReference>
<reference evidence="2" key="1">
    <citation type="submission" date="2023-10" db="EMBL/GenBank/DDBJ databases">
        <authorList>
            <person name="Domelevo Entfellner J.-B."/>
        </authorList>
    </citation>
    <scope>NUCLEOTIDE SEQUENCE</scope>
</reference>
<dbReference type="Gene3D" id="2.130.10.10">
    <property type="entry name" value="YVTN repeat-like/Quinoprotein amine dehydrogenase"/>
    <property type="match status" value="2"/>
</dbReference>
<accession>A0AA86VU97</accession>
<dbReference type="GO" id="GO:0010968">
    <property type="term" value="P:regulation of microtubule nucleation"/>
    <property type="evidence" value="ECO:0007669"/>
    <property type="project" value="InterPro"/>
</dbReference>
<dbReference type="Pfam" id="PF00400">
    <property type="entry name" value="WD40"/>
    <property type="match status" value="1"/>
</dbReference>
<keyword evidence="3" id="KW-1185">Reference proteome</keyword>
<sequence length="325" mass="35279">MALLAASGGDTVKLFDASAVKPGVYTPSGDPCALSFTPSPGSQVNSVKWNHTILDCAEFEFFADLVVASAGDDKKISLWRKNGHTMGTIPVAGNDSGDNIEESILTISFSNKASRYVCSGGTGQVVRIWDLQRKRCIKWLKGHTNTVTGVMYNCKDEHLASISLSGDLMLHNLASGQKAADLKDPNQQMLRVLDYSRVSRHLLVTAGDDGTVHLWDTTGRSPKVSWTKQHSAPTAGISFSPSNDKIIASVGLDKKMYIYDSGSRRPSSYISYEAPFSSLAFRDDGWMLAAGTSNGRVAFYDVRGKPQPVAVLHAYGSSEEFHFDE</sequence>
<evidence type="ECO:0000256" key="1">
    <source>
        <dbReference type="PROSITE-ProRule" id="PRU00221"/>
    </source>
</evidence>
<dbReference type="GO" id="GO:0140496">
    <property type="term" value="F:gamma-tubulin complex binding"/>
    <property type="evidence" value="ECO:0007669"/>
    <property type="project" value="InterPro"/>
</dbReference>
<dbReference type="AlphaFoldDB" id="A0AA86VU97"/>
<dbReference type="InterPro" id="IPR044621">
    <property type="entry name" value="NEDD1"/>
</dbReference>
<dbReference type="GO" id="GO:0060236">
    <property type="term" value="P:regulation of mitotic spindle organization"/>
    <property type="evidence" value="ECO:0007669"/>
    <property type="project" value="TreeGrafter"/>
</dbReference>
<protein>
    <submittedName>
        <fullName evidence="2">Uncharacterized protein</fullName>
    </submittedName>
</protein>
<dbReference type="InterPro" id="IPR036322">
    <property type="entry name" value="WD40_repeat_dom_sf"/>
</dbReference>
<evidence type="ECO:0000313" key="3">
    <source>
        <dbReference type="Proteomes" id="UP001189624"/>
    </source>
</evidence>
<gene>
    <name evidence="2" type="ORF">AYBTSS11_LOCUS22939</name>
</gene>
<dbReference type="SMART" id="SM00320">
    <property type="entry name" value="WD40"/>
    <property type="match status" value="6"/>
</dbReference>
<name>A0AA86VU97_9FABA</name>
<dbReference type="GO" id="GO:0005828">
    <property type="term" value="C:kinetochore microtubule"/>
    <property type="evidence" value="ECO:0007669"/>
    <property type="project" value="TreeGrafter"/>
</dbReference>
<dbReference type="GO" id="GO:0032467">
    <property type="term" value="P:positive regulation of cytokinesis"/>
    <property type="evidence" value="ECO:0007669"/>
    <property type="project" value="TreeGrafter"/>
</dbReference>
<dbReference type="Gramene" id="rna-AYBTSS11_LOCUS22939">
    <property type="protein sequence ID" value="CAJ1970944.1"/>
    <property type="gene ID" value="gene-AYBTSS11_LOCUS22939"/>
</dbReference>
<evidence type="ECO:0000313" key="2">
    <source>
        <dbReference type="EMBL" id="CAJ1970944.1"/>
    </source>
</evidence>
<organism evidence="2 3">
    <name type="scientific">Sphenostylis stenocarpa</name>
    <dbReference type="NCBI Taxonomy" id="92480"/>
    <lineage>
        <taxon>Eukaryota</taxon>
        <taxon>Viridiplantae</taxon>
        <taxon>Streptophyta</taxon>
        <taxon>Embryophyta</taxon>
        <taxon>Tracheophyta</taxon>
        <taxon>Spermatophyta</taxon>
        <taxon>Magnoliopsida</taxon>
        <taxon>eudicotyledons</taxon>
        <taxon>Gunneridae</taxon>
        <taxon>Pentapetalae</taxon>
        <taxon>rosids</taxon>
        <taxon>fabids</taxon>
        <taxon>Fabales</taxon>
        <taxon>Fabaceae</taxon>
        <taxon>Papilionoideae</taxon>
        <taxon>50 kb inversion clade</taxon>
        <taxon>NPAAA clade</taxon>
        <taxon>indigoferoid/millettioid clade</taxon>
        <taxon>Phaseoleae</taxon>
        <taxon>Sphenostylis</taxon>
    </lineage>
</organism>
<dbReference type="Proteomes" id="UP001189624">
    <property type="component" value="Chromosome 8"/>
</dbReference>
<dbReference type="InterPro" id="IPR001680">
    <property type="entry name" value="WD40_rpt"/>
</dbReference>
<dbReference type="EMBL" id="OY731405">
    <property type="protein sequence ID" value="CAJ1970944.1"/>
    <property type="molecule type" value="Genomic_DNA"/>
</dbReference>
<keyword evidence="1" id="KW-0853">WD repeat</keyword>